<feature type="region of interest" description="Disordered" evidence="1">
    <location>
        <begin position="1"/>
        <end position="52"/>
    </location>
</feature>
<dbReference type="RefSeq" id="XP_010419157.1">
    <property type="nucleotide sequence ID" value="XM_010420855.1"/>
</dbReference>
<gene>
    <name evidence="3" type="primary">LOC104704827</name>
</gene>
<sequence>MAAVPINTPPESSEEEFSNSKVSYSYEDDSMEVEQSDSENTNGATGTNANGNEDEFWVQYPALKEFLPRMARFLGNDNISEYYLLEKAKLLGDDVAKELNDKYEALRIKELEYCSLKLSIVSDVLSLMKP</sequence>
<dbReference type="Proteomes" id="UP000694864">
    <property type="component" value="Chromosome 7"/>
</dbReference>
<proteinExistence type="predicted"/>
<evidence type="ECO:0000256" key="1">
    <source>
        <dbReference type="SAM" id="MobiDB-lite"/>
    </source>
</evidence>
<reference evidence="2" key="1">
    <citation type="journal article" date="2014" name="Nat. Commun.">
        <title>The emerging biofuel crop Camelina sativa retains a highly undifferentiated hexaploid genome structure.</title>
        <authorList>
            <person name="Kagale S."/>
            <person name="Koh C."/>
            <person name="Nixon J."/>
            <person name="Bollina V."/>
            <person name="Clarke W.E."/>
            <person name="Tuteja R."/>
            <person name="Spillane C."/>
            <person name="Robinson S.J."/>
            <person name="Links M.G."/>
            <person name="Clarke C."/>
            <person name="Higgins E.E."/>
            <person name="Huebert T."/>
            <person name="Sharpe A.G."/>
            <person name="Parkin I.A."/>
        </authorList>
    </citation>
    <scope>NUCLEOTIDE SEQUENCE [LARGE SCALE GENOMIC DNA]</scope>
    <source>
        <strain evidence="2">cv. DH55</strain>
    </source>
</reference>
<evidence type="ECO:0000313" key="2">
    <source>
        <dbReference type="Proteomes" id="UP000694864"/>
    </source>
</evidence>
<protein>
    <submittedName>
        <fullName evidence="3">Uncharacterized protein LOC104704827</fullName>
    </submittedName>
</protein>
<reference evidence="3" key="2">
    <citation type="submission" date="2025-08" db="UniProtKB">
        <authorList>
            <consortium name="RefSeq"/>
        </authorList>
    </citation>
    <scope>IDENTIFICATION</scope>
    <source>
        <tissue evidence="3">Leaf</tissue>
    </source>
</reference>
<feature type="compositionally biased region" description="Low complexity" evidence="1">
    <location>
        <begin position="40"/>
        <end position="51"/>
    </location>
</feature>
<organism evidence="2 3">
    <name type="scientific">Camelina sativa</name>
    <name type="common">False flax</name>
    <name type="synonym">Myagrum sativum</name>
    <dbReference type="NCBI Taxonomy" id="90675"/>
    <lineage>
        <taxon>Eukaryota</taxon>
        <taxon>Viridiplantae</taxon>
        <taxon>Streptophyta</taxon>
        <taxon>Embryophyta</taxon>
        <taxon>Tracheophyta</taxon>
        <taxon>Spermatophyta</taxon>
        <taxon>Magnoliopsida</taxon>
        <taxon>eudicotyledons</taxon>
        <taxon>Gunneridae</taxon>
        <taxon>Pentapetalae</taxon>
        <taxon>rosids</taxon>
        <taxon>malvids</taxon>
        <taxon>Brassicales</taxon>
        <taxon>Brassicaceae</taxon>
        <taxon>Camelineae</taxon>
        <taxon>Camelina</taxon>
    </lineage>
</organism>
<keyword evidence="2" id="KW-1185">Reference proteome</keyword>
<accession>A0ABM0T0Y0</accession>
<evidence type="ECO:0000313" key="3">
    <source>
        <dbReference type="RefSeq" id="XP_010419157.1"/>
    </source>
</evidence>
<name>A0ABM0T0Y0_CAMSA</name>
<dbReference type="GeneID" id="104704827"/>
<feature type="compositionally biased region" description="Acidic residues" evidence="1">
    <location>
        <begin position="26"/>
        <end position="37"/>
    </location>
</feature>